<protein>
    <recommendedName>
        <fullName evidence="2 3">Single-stranded DNA-binding protein</fullName>
        <shortName evidence="2">SSB</shortName>
    </recommendedName>
</protein>
<dbReference type="InterPro" id="IPR000424">
    <property type="entry name" value="Primosome_PriB/ssb"/>
</dbReference>
<comment type="subunit">
    <text evidence="2">Homotetramer.</text>
</comment>
<dbReference type="NCBIfam" id="TIGR00621">
    <property type="entry name" value="ssb"/>
    <property type="match status" value="1"/>
</dbReference>
<dbReference type="GO" id="GO:0003697">
    <property type="term" value="F:single-stranded DNA binding"/>
    <property type="evidence" value="ECO:0007669"/>
    <property type="project" value="UniProtKB-UniRule"/>
</dbReference>
<dbReference type="GO" id="GO:0009295">
    <property type="term" value="C:nucleoid"/>
    <property type="evidence" value="ECO:0007669"/>
    <property type="project" value="TreeGrafter"/>
</dbReference>
<dbReference type="HAMAP" id="MF_00984">
    <property type="entry name" value="SSB"/>
    <property type="match status" value="1"/>
</dbReference>
<accession>A0A9D0Z724</accession>
<evidence type="ECO:0000256" key="4">
    <source>
        <dbReference type="SAM" id="MobiDB-lite"/>
    </source>
</evidence>
<dbReference type="PANTHER" id="PTHR10302">
    <property type="entry name" value="SINGLE-STRANDED DNA-BINDING PROTEIN"/>
    <property type="match status" value="1"/>
</dbReference>
<feature type="region of interest" description="Disordered" evidence="4">
    <location>
        <begin position="105"/>
        <end position="179"/>
    </location>
</feature>
<dbReference type="EMBL" id="DVFN01000099">
    <property type="protein sequence ID" value="HIQ70060.1"/>
    <property type="molecule type" value="Genomic_DNA"/>
</dbReference>
<reference evidence="5" key="1">
    <citation type="submission" date="2020-10" db="EMBL/GenBank/DDBJ databases">
        <authorList>
            <person name="Gilroy R."/>
        </authorList>
    </citation>
    <scope>NUCLEOTIDE SEQUENCE</scope>
    <source>
        <strain evidence="5">ChiSjej2B20-13462</strain>
    </source>
</reference>
<dbReference type="InterPro" id="IPR012340">
    <property type="entry name" value="NA-bd_OB-fold"/>
</dbReference>
<dbReference type="AlphaFoldDB" id="A0A9D0Z724"/>
<dbReference type="InterPro" id="IPR011344">
    <property type="entry name" value="ssDNA-bd"/>
</dbReference>
<comment type="caution">
    <text evidence="5">The sequence shown here is derived from an EMBL/GenBank/DDBJ whole genome shotgun (WGS) entry which is preliminary data.</text>
</comment>
<feature type="compositionally biased region" description="Acidic residues" evidence="4">
    <location>
        <begin position="169"/>
        <end position="179"/>
    </location>
</feature>
<dbReference type="Gene3D" id="2.40.50.140">
    <property type="entry name" value="Nucleic acid-binding proteins"/>
    <property type="match status" value="1"/>
</dbReference>
<evidence type="ECO:0000256" key="1">
    <source>
        <dbReference type="ARBA" id="ARBA00023125"/>
    </source>
</evidence>
<reference evidence="5" key="2">
    <citation type="journal article" date="2021" name="PeerJ">
        <title>Extensive microbial diversity within the chicken gut microbiome revealed by metagenomics and culture.</title>
        <authorList>
            <person name="Gilroy R."/>
            <person name="Ravi A."/>
            <person name="Getino M."/>
            <person name="Pursley I."/>
            <person name="Horton D.L."/>
            <person name="Alikhan N.F."/>
            <person name="Baker D."/>
            <person name="Gharbi K."/>
            <person name="Hall N."/>
            <person name="Watson M."/>
            <person name="Adriaenssens E.M."/>
            <person name="Foster-Nyarko E."/>
            <person name="Jarju S."/>
            <person name="Secka A."/>
            <person name="Antonio M."/>
            <person name="Oren A."/>
            <person name="Chaudhuri R.R."/>
            <person name="La Ragione R."/>
            <person name="Hildebrand F."/>
            <person name="Pallen M.J."/>
        </authorList>
    </citation>
    <scope>NUCLEOTIDE SEQUENCE</scope>
    <source>
        <strain evidence="5">ChiSjej2B20-13462</strain>
    </source>
</reference>
<evidence type="ECO:0000313" key="5">
    <source>
        <dbReference type="EMBL" id="HIQ70060.1"/>
    </source>
</evidence>
<organism evidence="5 6">
    <name type="scientific">Candidatus Avoscillospira stercorigallinarum</name>
    <dbReference type="NCBI Taxonomy" id="2840708"/>
    <lineage>
        <taxon>Bacteria</taxon>
        <taxon>Bacillati</taxon>
        <taxon>Bacillota</taxon>
        <taxon>Clostridia</taxon>
        <taxon>Eubacteriales</taxon>
        <taxon>Oscillospiraceae</taxon>
        <taxon>Oscillospiraceae incertae sedis</taxon>
        <taxon>Candidatus Avoscillospira</taxon>
    </lineage>
</organism>
<dbReference type="SUPFAM" id="SSF50249">
    <property type="entry name" value="Nucleic acid-binding proteins"/>
    <property type="match status" value="1"/>
</dbReference>
<proteinExistence type="inferred from homology"/>
<evidence type="ECO:0000256" key="3">
    <source>
        <dbReference type="RuleBase" id="RU000524"/>
    </source>
</evidence>
<dbReference type="Pfam" id="PF00436">
    <property type="entry name" value="SSB"/>
    <property type="match status" value="1"/>
</dbReference>
<feature type="compositionally biased region" description="Gly residues" evidence="4">
    <location>
        <begin position="123"/>
        <end position="146"/>
    </location>
</feature>
<name>A0A9D0Z724_9FIRM</name>
<dbReference type="PANTHER" id="PTHR10302:SF27">
    <property type="entry name" value="SINGLE-STRANDED DNA-BINDING PROTEIN"/>
    <property type="match status" value="1"/>
</dbReference>
<dbReference type="PROSITE" id="PS50935">
    <property type="entry name" value="SSB"/>
    <property type="match status" value="1"/>
</dbReference>
<gene>
    <name evidence="5" type="primary">ssb</name>
    <name evidence="5" type="ORF">IAA67_07010</name>
</gene>
<evidence type="ECO:0000256" key="2">
    <source>
        <dbReference type="HAMAP-Rule" id="MF_00984"/>
    </source>
</evidence>
<feature type="compositionally biased region" description="Low complexity" evidence="4">
    <location>
        <begin position="147"/>
        <end position="157"/>
    </location>
</feature>
<sequence>MLNHIVLMGRLTRDPELRRTGSGIPVASFSLAVDRDFGSNRETGEKETDFIDIVAWRNTAEFVSRYFTKGRMAVVSGRLQIRAWTDKDGNKRRSAEVVADNVYFGDSKRDGDQGGQQSYSGGYNQGGYNQGGGYSQGGNRQGGYGQSGYNQGYTAPSQPAPAPTSDFAMLEDDDSELPF</sequence>
<dbReference type="Proteomes" id="UP000886874">
    <property type="component" value="Unassembled WGS sequence"/>
</dbReference>
<dbReference type="GO" id="GO:0006260">
    <property type="term" value="P:DNA replication"/>
    <property type="evidence" value="ECO:0007669"/>
    <property type="project" value="InterPro"/>
</dbReference>
<evidence type="ECO:0000313" key="6">
    <source>
        <dbReference type="Proteomes" id="UP000886874"/>
    </source>
</evidence>
<dbReference type="CDD" id="cd04496">
    <property type="entry name" value="SSB_OBF"/>
    <property type="match status" value="1"/>
</dbReference>
<keyword evidence="1 2" id="KW-0238">DNA-binding</keyword>
<comment type="caution">
    <text evidence="2">Lacks conserved residue(s) required for the propagation of feature annotation.</text>
</comment>